<dbReference type="CDD" id="cd00156">
    <property type="entry name" value="REC"/>
    <property type="match status" value="1"/>
</dbReference>
<accession>A0ABW0J1N8</accession>
<dbReference type="RefSeq" id="WP_377801812.1">
    <property type="nucleotide sequence ID" value="NZ_JBHSLW010000104.1"/>
</dbReference>
<organism evidence="4 5">
    <name type="scientific">Bosea eneae</name>
    <dbReference type="NCBI Taxonomy" id="151454"/>
    <lineage>
        <taxon>Bacteria</taxon>
        <taxon>Pseudomonadati</taxon>
        <taxon>Pseudomonadota</taxon>
        <taxon>Alphaproteobacteria</taxon>
        <taxon>Hyphomicrobiales</taxon>
        <taxon>Boseaceae</taxon>
        <taxon>Bosea</taxon>
    </lineage>
</organism>
<dbReference type="InterPro" id="IPR050595">
    <property type="entry name" value="Bact_response_regulator"/>
</dbReference>
<reference evidence="5" key="1">
    <citation type="journal article" date="2019" name="Int. J. Syst. Evol. Microbiol.">
        <title>The Global Catalogue of Microorganisms (GCM) 10K type strain sequencing project: providing services to taxonomists for standard genome sequencing and annotation.</title>
        <authorList>
            <consortium name="The Broad Institute Genomics Platform"/>
            <consortium name="The Broad Institute Genome Sequencing Center for Infectious Disease"/>
            <person name="Wu L."/>
            <person name="Ma J."/>
        </authorList>
    </citation>
    <scope>NUCLEOTIDE SEQUENCE [LARGE SCALE GENOMIC DNA]</scope>
    <source>
        <strain evidence="5">NCAIM B.01391</strain>
    </source>
</reference>
<dbReference type="SMART" id="SM00448">
    <property type="entry name" value="REC"/>
    <property type="match status" value="1"/>
</dbReference>
<gene>
    <name evidence="4" type="ORF">ACFPOB_29930</name>
</gene>
<keyword evidence="1 2" id="KW-0597">Phosphoprotein</keyword>
<comment type="caution">
    <text evidence="4">The sequence shown here is derived from an EMBL/GenBank/DDBJ whole genome shotgun (WGS) entry which is preliminary data.</text>
</comment>
<evidence type="ECO:0000256" key="1">
    <source>
        <dbReference type="ARBA" id="ARBA00022553"/>
    </source>
</evidence>
<evidence type="ECO:0000313" key="4">
    <source>
        <dbReference type="EMBL" id="MFC5423755.1"/>
    </source>
</evidence>
<protein>
    <submittedName>
        <fullName evidence="4">Response regulator</fullName>
    </submittedName>
</protein>
<evidence type="ECO:0000313" key="5">
    <source>
        <dbReference type="Proteomes" id="UP001596053"/>
    </source>
</evidence>
<evidence type="ECO:0000259" key="3">
    <source>
        <dbReference type="PROSITE" id="PS50110"/>
    </source>
</evidence>
<keyword evidence="5" id="KW-1185">Reference proteome</keyword>
<sequence>MERPLVLVAEDQPLILLEVEEVLVGAGFEVETAADGQSAMSAIARHHSQLRGLVTDVRLGQGPNGWDVARHARELTPMVAVVYMTGDSDYEWVAYGVPNSQLIHKPFAHAQLITALTSLLNQAENTEG</sequence>
<dbReference type="SUPFAM" id="SSF52172">
    <property type="entry name" value="CheY-like"/>
    <property type="match status" value="1"/>
</dbReference>
<feature type="modified residue" description="4-aspartylphosphate" evidence="2">
    <location>
        <position position="56"/>
    </location>
</feature>
<evidence type="ECO:0000256" key="2">
    <source>
        <dbReference type="PROSITE-ProRule" id="PRU00169"/>
    </source>
</evidence>
<dbReference type="PANTHER" id="PTHR44591">
    <property type="entry name" value="STRESS RESPONSE REGULATOR PROTEIN 1"/>
    <property type="match status" value="1"/>
</dbReference>
<dbReference type="PROSITE" id="PS50110">
    <property type="entry name" value="RESPONSE_REGULATORY"/>
    <property type="match status" value="1"/>
</dbReference>
<dbReference type="PANTHER" id="PTHR44591:SF21">
    <property type="entry name" value="TWO-COMPONENT RESPONSE REGULATOR"/>
    <property type="match status" value="1"/>
</dbReference>
<proteinExistence type="predicted"/>
<feature type="domain" description="Response regulatory" evidence="3">
    <location>
        <begin position="5"/>
        <end position="120"/>
    </location>
</feature>
<name>A0ABW0J1N8_9HYPH</name>
<dbReference type="Proteomes" id="UP001596053">
    <property type="component" value="Unassembled WGS sequence"/>
</dbReference>
<dbReference type="EMBL" id="JBHSLW010000104">
    <property type="protein sequence ID" value="MFC5423755.1"/>
    <property type="molecule type" value="Genomic_DNA"/>
</dbReference>
<dbReference type="InterPro" id="IPR011006">
    <property type="entry name" value="CheY-like_superfamily"/>
</dbReference>
<dbReference type="Pfam" id="PF00072">
    <property type="entry name" value="Response_reg"/>
    <property type="match status" value="1"/>
</dbReference>
<dbReference type="InterPro" id="IPR001789">
    <property type="entry name" value="Sig_transdc_resp-reg_receiver"/>
</dbReference>
<dbReference type="Gene3D" id="3.40.50.2300">
    <property type="match status" value="1"/>
</dbReference>